<dbReference type="InterPro" id="IPR011990">
    <property type="entry name" value="TPR-like_helical_dom_sf"/>
</dbReference>
<evidence type="ECO:0000313" key="5">
    <source>
        <dbReference type="Proteomes" id="UP001162164"/>
    </source>
</evidence>
<feature type="region of interest" description="Disordered" evidence="2">
    <location>
        <begin position="1"/>
        <end position="40"/>
    </location>
</feature>
<gene>
    <name evidence="4" type="ORF">NQ317_007228</name>
</gene>
<dbReference type="SUPFAM" id="SSF48452">
    <property type="entry name" value="TPR-like"/>
    <property type="match status" value="1"/>
</dbReference>
<accession>A0ABQ9J1K0</accession>
<dbReference type="InterPro" id="IPR019734">
    <property type="entry name" value="TPR_rpt"/>
</dbReference>
<feature type="compositionally biased region" description="Polar residues" evidence="2">
    <location>
        <begin position="1"/>
        <end position="19"/>
    </location>
</feature>
<dbReference type="SUPFAM" id="SSF54534">
    <property type="entry name" value="FKBP-like"/>
    <property type="match status" value="1"/>
</dbReference>
<name>A0ABQ9J1K0_9CUCU</name>
<organism evidence="4 5">
    <name type="scientific">Molorchus minor</name>
    <dbReference type="NCBI Taxonomy" id="1323400"/>
    <lineage>
        <taxon>Eukaryota</taxon>
        <taxon>Metazoa</taxon>
        <taxon>Ecdysozoa</taxon>
        <taxon>Arthropoda</taxon>
        <taxon>Hexapoda</taxon>
        <taxon>Insecta</taxon>
        <taxon>Pterygota</taxon>
        <taxon>Neoptera</taxon>
        <taxon>Endopterygota</taxon>
        <taxon>Coleoptera</taxon>
        <taxon>Polyphaga</taxon>
        <taxon>Cucujiformia</taxon>
        <taxon>Chrysomeloidea</taxon>
        <taxon>Cerambycidae</taxon>
        <taxon>Lamiinae</taxon>
        <taxon>Monochamini</taxon>
        <taxon>Molorchus</taxon>
    </lineage>
</organism>
<keyword evidence="3" id="KW-1133">Transmembrane helix</keyword>
<protein>
    <recommendedName>
        <fullName evidence="6">Peptidylprolyl isomerase</fullName>
    </recommendedName>
</protein>
<sequence length="352" mass="39392">MSSTFIENEIATETSSVSENDNDKTIVNNEDEDKSNNDKEIEDLAKASDSAEESKDGWIDLLGNLNAMKKCYINYTCLLEDEVKVDTANNLELYLGESDTKDRTEAGIRKKGLPPTIPEDTILIYDVELVSVAPEEDVEALSVHERKVIGPSHPGALHMCGQRVNKKRERGNWWYTRGENNIAIQCYRRALDYLDEVEGGVTGALSESDNTNTRKKSSPINPKRIQCCSQVAVQLLVQFVSRGHFRKAKVYIGKNDLSAAMKCLQRAKELSPSDGEIQKEINAVAKLLEKQKVSERELARRMFNGQKRLTETMQRKLSIKISLKEQLGLWATIGATVAVGVAGIVAYRFKYA</sequence>
<evidence type="ECO:0000256" key="1">
    <source>
        <dbReference type="PROSITE-ProRule" id="PRU00339"/>
    </source>
</evidence>
<dbReference type="SMART" id="SM00028">
    <property type="entry name" value="TPR"/>
    <property type="match status" value="2"/>
</dbReference>
<evidence type="ECO:0000256" key="3">
    <source>
        <dbReference type="SAM" id="Phobius"/>
    </source>
</evidence>
<feature type="transmembrane region" description="Helical" evidence="3">
    <location>
        <begin position="327"/>
        <end position="347"/>
    </location>
</feature>
<reference evidence="4" key="1">
    <citation type="journal article" date="2023" name="Insect Mol. Biol.">
        <title>Genome sequencing provides insights into the evolution of gene families encoding plant cell wall-degrading enzymes in longhorned beetles.</title>
        <authorList>
            <person name="Shin N.R."/>
            <person name="Okamura Y."/>
            <person name="Kirsch R."/>
            <person name="Pauchet Y."/>
        </authorList>
    </citation>
    <scope>NUCLEOTIDE SEQUENCE</scope>
    <source>
        <strain evidence="4">MMC_N1</strain>
    </source>
</reference>
<dbReference type="Proteomes" id="UP001162164">
    <property type="component" value="Unassembled WGS sequence"/>
</dbReference>
<feature type="repeat" description="TPR" evidence="1">
    <location>
        <begin position="241"/>
        <end position="274"/>
    </location>
</feature>
<evidence type="ECO:0000313" key="4">
    <source>
        <dbReference type="EMBL" id="KAJ8970165.1"/>
    </source>
</evidence>
<dbReference type="PANTHER" id="PTHR46512:SF1">
    <property type="entry name" value="PEPTIDYLPROLYL ISOMERASE"/>
    <property type="match status" value="1"/>
</dbReference>
<dbReference type="Pfam" id="PF13181">
    <property type="entry name" value="TPR_8"/>
    <property type="match status" value="1"/>
</dbReference>
<keyword evidence="3" id="KW-0472">Membrane</keyword>
<evidence type="ECO:0008006" key="6">
    <source>
        <dbReference type="Google" id="ProtNLM"/>
    </source>
</evidence>
<keyword evidence="3" id="KW-0812">Transmembrane</keyword>
<evidence type="ECO:0000256" key="2">
    <source>
        <dbReference type="SAM" id="MobiDB-lite"/>
    </source>
</evidence>
<dbReference type="InterPro" id="IPR050754">
    <property type="entry name" value="FKBP4/5/8-like"/>
</dbReference>
<dbReference type="PROSITE" id="PS50005">
    <property type="entry name" value="TPR"/>
    <property type="match status" value="1"/>
</dbReference>
<proteinExistence type="predicted"/>
<dbReference type="Gene3D" id="1.25.40.10">
    <property type="entry name" value="Tetratricopeptide repeat domain"/>
    <property type="match status" value="1"/>
</dbReference>
<comment type="caution">
    <text evidence="4">The sequence shown here is derived from an EMBL/GenBank/DDBJ whole genome shotgun (WGS) entry which is preliminary data.</text>
</comment>
<keyword evidence="5" id="KW-1185">Reference proteome</keyword>
<dbReference type="PANTHER" id="PTHR46512">
    <property type="entry name" value="PEPTIDYLPROLYL ISOMERASE"/>
    <property type="match status" value="1"/>
</dbReference>
<keyword evidence="1" id="KW-0802">TPR repeat</keyword>
<dbReference type="EMBL" id="JAPWTJ010001662">
    <property type="protein sequence ID" value="KAJ8970165.1"/>
    <property type="molecule type" value="Genomic_DNA"/>
</dbReference>